<dbReference type="Gene3D" id="3.80.10.10">
    <property type="entry name" value="Ribonuclease Inhibitor"/>
    <property type="match status" value="1"/>
</dbReference>
<keyword evidence="10 19" id="KW-0547">Nucleotide-binding</keyword>
<evidence type="ECO:0000256" key="21">
    <source>
        <dbReference type="SAM" id="Phobius"/>
    </source>
</evidence>
<keyword evidence="4" id="KW-0597">Phosphoprotein</keyword>
<keyword evidence="12 19" id="KW-0067">ATP-binding</keyword>
<evidence type="ECO:0000256" key="8">
    <source>
        <dbReference type="ARBA" id="ARBA00022729"/>
    </source>
</evidence>
<dbReference type="SUPFAM" id="SSF52058">
    <property type="entry name" value="L domain-like"/>
    <property type="match status" value="1"/>
</dbReference>
<evidence type="ECO:0000256" key="17">
    <source>
        <dbReference type="ARBA" id="ARBA00047899"/>
    </source>
</evidence>
<dbReference type="InterPro" id="IPR032675">
    <property type="entry name" value="LRR_dom_sf"/>
</dbReference>
<dbReference type="EC" id="2.7.11.1" evidence="2"/>
<evidence type="ECO:0000256" key="12">
    <source>
        <dbReference type="ARBA" id="ARBA00022840"/>
    </source>
</evidence>
<dbReference type="GeneID" id="111019775"/>
<evidence type="ECO:0000256" key="9">
    <source>
        <dbReference type="ARBA" id="ARBA00022737"/>
    </source>
</evidence>
<feature type="region of interest" description="Disordered" evidence="20">
    <location>
        <begin position="1"/>
        <end position="20"/>
    </location>
</feature>
<dbReference type="InterPro" id="IPR001245">
    <property type="entry name" value="Ser-Thr/Tyr_kinase_cat_dom"/>
</dbReference>
<evidence type="ECO:0000256" key="20">
    <source>
        <dbReference type="SAM" id="MobiDB-lite"/>
    </source>
</evidence>
<evidence type="ECO:0000256" key="3">
    <source>
        <dbReference type="ARBA" id="ARBA00022527"/>
    </source>
</evidence>
<keyword evidence="15" id="KW-0675">Receptor</keyword>
<keyword evidence="13 21" id="KW-1133">Transmembrane helix</keyword>
<evidence type="ECO:0000256" key="7">
    <source>
        <dbReference type="ARBA" id="ARBA00022692"/>
    </source>
</evidence>
<evidence type="ECO:0000256" key="16">
    <source>
        <dbReference type="ARBA" id="ARBA00023180"/>
    </source>
</evidence>
<reference evidence="24" key="1">
    <citation type="submission" date="2025-08" db="UniProtKB">
        <authorList>
            <consortium name="RefSeq"/>
        </authorList>
    </citation>
    <scope>IDENTIFICATION</scope>
    <source>
        <strain evidence="24">OHB3-1</strain>
    </source>
</reference>
<dbReference type="FunFam" id="3.80.10.10:FF:000041">
    <property type="entry name" value="LRR receptor-like serine/threonine-protein kinase ERECTA"/>
    <property type="match status" value="1"/>
</dbReference>
<dbReference type="InterPro" id="IPR000719">
    <property type="entry name" value="Prot_kinase_dom"/>
</dbReference>
<dbReference type="InterPro" id="IPR008271">
    <property type="entry name" value="Ser/Thr_kinase_AS"/>
</dbReference>
<keyword evidence="9" id="KW-0677">Repeat</keyword>
<organism evidence="23 24">
    <name type="scientific">Momordica charantia</name>
    <name type="common">Bitter gourd</name>
    <name type="synonym">Balsam pear</name>
    <dbReference type="NCBI Taxonomy" id="3673"/>
    <lineage>
        <taxon>Eukaryota</taxon>
        <taxon>Viridiplantae</taxon>
        <taxon>Streptophyta</taxon>
        <taxon>Embryophyta</taxon>
        <taxon>Tracheophyta</taxon>
        <taxon>Spermatophyta</taxon>
        <taxon>Magnoliopsida</taxon>
        <taxon>eudicotyledons</taxon>
        <taxon>Gunneridae</taxon>
        <taxon>Pentapetalae</taxon>
        <taxon>rosids</taxon>
        <taxon>fabids</taxon>
        <taxon>Cucurbitales</taxon>
        <taxon>Cucurbitaceae</taxon>
        <taxon>Momordiceae</taxon>
        <taxon>Momordica</taxon>
    </lineage>
</organism>
<dbReference type="GO" id="GO:0016020">
    <property type="term" value="C:membrane"/>
    <property type="evidence" value="ECO:0007669"/>
    <property type="project" value="UniProtKB-SubCell"/>
</dbReference>
<dbReference type="PANTHER" id="PTHR45631:SF19">
    <property type="entry name" value="PROTEIN KINASE DOMAIN-CONTAINING PROTEIN"/>
    <property type="match status" value="1"/>
</dbReference>
<keyword evidence="6" id="KW-0808">Transferase</keyword>
<feature type="binding site" evidence="19">
    <location>
        <position position="583"/>
    </location>
    <ligand>
        <name>ATP</name>
        <dbReference type="ChEBI" id="CHEBI:30616"/>
    </ligand>
</feature>
<dbReference type="Proteomes" id="UP000504603">
    <property type="component" value="Unplaced"/>
</dbReference>
<keyword evidence="16" id="KW-0325">Glycoprotein</keyword>
<evidence type="ECO:0000313" key="23">
    <source>
        <dbReference type="Proteomes" id="UP000504603"/>
    </source>
</evidence>
<keyword evidence="5" id="KW-0433">Leucine-rich repeat</keyword>
<dbReference type="PROSITE" id="PS00107">
    <property type="entry name" value="PROTEIN_KINASE_ATP"/>
    <property type="match status" value="1"/>
</dbReference>
<dbReference type="Pfam" id="PF00560">
    <property type="entry name" value="LRR_1"/>
    <property type="match status" value="2"/>
</dbReference>
<evidence type="ECO:0000259" key="22">
    <source>
        <dbReference type="PROSITE" id="PS50011"/>
    </source>
</evidence>
<evidence type="ECO:0000256" key="14">
    <source>
        <dbReference type="ARBA" id="ARBA00023136"/>
    </source>
</evidence>
<keyword evidence="11" id="KW-0418">Kinase</keyword>
<evidence type="ECO:0000256" key="6">
    <source>
        <dbReference type="ARBA" id="ARBA00022679"/>
    </source>
</evidence>
<gene>
    <name evidence="24" type="primary">LOC111019775</name>
</gene>
<evidence type="ECO:0000256" key="2">
    <source>
        <dbReference type="ARBA" id="ARBA00012513"/>
    </source>
</evidence>
<evidence type="ECO:0000313" key="24">
    <source>
        <dbReference type="RefSeq" id="XP_022151921.1"/>
    </source>
</evidence>
<proteinExistence type="predicted"/>
<name>A0A6J1DG33_MOMCH</name>
<dbReference type="GO" id="GO:0005524">
    <property type="term" value="F:ATP binding"/>
    <property type="evidence" value="ECO:0007669"/>
    <property type="project" value="UniProtKB-UniRule"/>
</dbReference>
<evidence type="ECO:0000256" key="10">
    <source>
        <dbReference type="ARBA" id="ARBA00022741"/>
    </source>
</evidence>
<dbReference type="FunFam" id="3.30.200.20:FF:000178">
    <property type="entry name" value="serine/threonine-protein kinase PBS1-like"/>
    <property type="match status" value="1"/>
</dbReference>
<feature type="transmembrane region" description="Helical" evidence="21">
    <location>
        <begin position="479"/>
        <end position="502"/>
    </location>
</feature>
<keyword evidence="14 21" id="KW-0472">Membrane</keyword>
<evidence type="ECO:0000256" key="13">
    <source>
        <dbReference type="ARBA" id="ARBA00022989"/>
    </source>
</evidence>
<evidence type="ECO:0000256" key="18">
    <source>
        <dbReference type="ARBA" id="ARBA00048679"/>
    </source>
</evidence>
<dbReference type="RefSeq" id="XP_022151921.1">
    <property type="nucleotide sequence ID" value="XM_022296229.1"/>
</dbReference>
<dbReference type="Pfam" id="PF07714">
    <property type="entry name" value="PK_Tyr_Ser-Thr"/>
    <property type="match status" value="1"/>
</dbReference>
<comment type="subcellular location">
    <subcellularLocation>
        <location evidence="1">Membrane</location>
        <topology evidence="1">Single-pass membrane protein</topology>
    </subcellularLocation>
</comment>
<dbReference type="InterPro" id="IPR017441">
    <property type="entry name" value="Protein_kinase_ATP_BS"/>
</dbReference>
<evidence type="ECO:0000256" key="15">
    <source>
        <dbReference type="ARBA" id="ARBA00023170"/>
    </source>
</evidence>
<dbReference type="PROSITE" id="PS50011">
    <property type="entry name" value="PROTEIN_KINASE_DOM"/>
    <property type="match status" value="1"/>
</dbReference>
<evidence type="ECO:0000256" key="4">
    <source>
        <dbReference type="ARBA" id="ARBA00022553"/>
    </source>
</evidence>
<keyword evidence="23" id="KW-1185">Reference proteome</keyword>
<dbReference type="Pfam" id="PF12819">
    <property type="entry name" value="Malectin_like"/>
    <property type="match status" value="1"/>
</dbReference>
<keyword evidence="3" id="KW-0723">Serine/threonine-protein kinase</keyword>
<keyword evidence="8" id="KW-0732">Signal</keyword>
<dbReference type="PANTHER" id="PTHR45631">
    <property type="entry name" value="OS07G0107800 PROTEIN-RELATED"/>
    <property type="match status" value="1"/>
</dbReference>
<dbReference type="CDD" id="cd14066">
    <property type="entry name" value="STKc_IRAK"/>
    <property type="match status" value="1"/>
</dbReference>
<evidence type="ECO:0000256" key="19">
    <source>
        <dbReference type="PROSITE-ProRule" id="PRU10141"/>
    </source>
</evidence>
<comment type="catalytic activity">
    <reaction evidence="18">
        <text>L-seryl-[protein] + ATP = O-phospho-L-seryl-[protein] + ADP + H(+)</text>
        <dbReference type="Rhea" id="RHEA:17989"/>
        <dbReference type="Rhea" id="RHEA-COMP:9863"/>
        <dbReference type="Rhea" id="RHEA-COMP:11604"/>
        <dbReference type="ChEBI" id="CHEBI:15378"/>
        <dbReference type="ChEBI" id="CHEBI:29999"/>
        <dbReference type="ChEBI" id="CHEBI:30616"/>
        <dbReference type="ChEBI" id="CHEBI:83421"/>
        <dbReference type="ChEBI" id="CHEBI:456216"/>
        <dbReference type="EC" id="2.7.11.1"/>
    </reaction>
</comment>
<dbReference type="Gene3D" id="1.10.510.10">
    <property type="entry name" value="Transferase(Phosphotransferase) domain 1"/>
    <property type="match status" value="1"/>
</dbReference>
<accession>A0A6J1DG33</accession>
<evidence type="ECO:0000256" key="1">
    <source>
        <dbReference type="ARBA" id="ARBA00004167"/>
    </source>
</evidence>
<comment type="catalytic activity">
    <reaction evidence="17">
        <text>L-threonyl-[protein] + ATP = O-phospho-L-threonyl-[protein] + ADP + H(+)</text>
        <dbReference type="Rhea" id="RHEA:46608"/>
        <dbReference type="Rhea" id="RHEA-COMP:11060"/>
        <dbReference type="Rhea" id="RHEA-COMP:11605"/>
        <dbReference type="ChEBI" id="CHEBI:15378"/>
        <dbReference type="ChEBI" id="CHEBI:30013"/>
        <dbReference type="ChEBI" id="CHEBI:30616"/>
        <dbReference type="ChEBI" id="CHEBI:61977"/>
        <dbReference type="ChEBI" id="CHEBI:456216"/>
        <dbReference type="EC" id="2.7.11.1"/>
    </reaction>
</comment>
<dbReference type="GO" id="GO:0004674">
    <property type="term" value="F:protein serine/threonine kinase activity"/>
    <property type="evidence" value="ECO:0007669"/>
    <property type="project" value="UniProtKB-KW"/>
</dbReference>
<dbReference type="InterPro" id="IPR001611">
    <property type="entry name" value="Leu-rich_rpt"/>
</dbReference>
<dbReference type="SMART" id="SM00220">
    <property type="entry name" value="S_TKc"/>
    <property type="match status" value="1"/>
</dbReference>
<keyword evidence="7 21" id="KW-0812">Transmembrane</keyword>
<dbReference type="InterPro" id="IPR024788">
    <property type="entry name" value="Malectin-like_Carb-bd_dom"/>
</dbReference>
<evidence type="ECO:0000256" key="11">
    <source>
        <dbReference type="ARBA" id="ARBA00022777"/>
    </source>
</evidence>
<dbReference type="InterPro" id="IPR011009">
    <property type="entry name" value="Kinase-like_dom_sf"/>
</dbReference>
<dbReference type="PROSITE" id="PS00108">
    <property type="entry name" value="PROTEIN_KINASE_ST"/>
    <property type="match status" value="1"/>
</dbReference>
<dbReference type="SUPFAM" id="SSF56112">
    <property type="entry name" value="Protein kinase-like (PK-like)"/>
    <property type="match status" value="1"/>
</dbReference>
<sequence length="877" mass="98681">MNAGSSLPVENPNGNSMQYQTRRDFPIDDKKYCYTLSTEERRRYLVRATFQYGSLRNEETYPKFQLYLDATKWSTVTIFDASRVYVKEMIIRAPSDSFDVCICCATTGSPFISTLELRPFNLSMYATDFEDNFFLEVAARVNFGALTKDVIRYPDDPYDRIWDSDLEKRQNYLVGVAPGTERISTLNNIDVMTREYPPVKVMQTAVLGTKGVLSYRLNLDDFPANARAYAYFAEIEDLGSNETRKFKLEEPNIPDSSNAVVNIAENANGTYTLYEPSYMNVTLSFVLSFSFVKTRDSTRGPLLNALEISRYVEIAAKTDKRDVTVMNAFRIMSRENVWTNEGDPCVPTSWEWMTCTATNPPRITKIELSRKSIEGEIPSEINTMDAVTELWLDGNSLAGPLPDMSNLMNLKILHLENNNLTGPLPSYLGSLPNLQELYIQNNTFSGEIPPELLTRKLIFKYDGNLGLHKSKRYGMHSKLIIGVSLGVLVILFVVLLATLLLLRKLRKRTTLYQKSSERGGSLQTSTKRSTAYSIGKGDDGIAYYISLSDLEEATNNFSKKIGKGSFGSVCYGKMRDGKEVAVKIMAESSSHGNQQFTTEVALLSRIHHRNLVPLIGYCEEEHQRILVYEYMHNGTLRDHLYGFTNQKRLDWLTRLHIAEDAAKGLEYLHTGCSPSIIHRDVKTSNILLDINMRAKVSDFGLSRQAEEDLTHVSSVARGTVGYLDPEYYACQQLTEKSDVYSFGVVLLELISGKKPVSPEDYGSELNIVHWARSLVHKGDVTSIIDPFLEGNVKIESVWRIAEVAIQCVQQHGVSRPRMQEVILAIQDAIKIENGTEGNQKLSSGSSKAQSSRKTLLTSFLEIESPDLSHGSLLPSAR</sequence>
<protein>
    <recommendedName>
        <fullName evidence="2">non-specific serine/threonine protein kinase</fullName>
        <ecNumber evidence="2">2.7.11.1</ecNumber>
    </recommendedName>
</protein>
<dbReference type="FunFam" id="1.10.510.10:FF:000146">
    <property type="entry name" value="LRR receptor-like serine/threonine-protein kinase IOS1"/>
    <property type="match status" value="1"/>
</dbReference>
<feature type="domain" description="Protein kinase" evidence="22">
    <location>
        <begin position="555"/>
        <end position="829"/>
    </location>
</feature>
<dbReference type="Gene3D" id="3.30.200.20">
    <property type="entry name" value="Phosphorylase Kinase, domain 1"/>
    <property type="match status" value="1"/>
</dbReference>
<dbReference type="AlphaFoldDB" id="A0A6J1DG33"/>
<evidence type="ECO:0000256" key="5">
    <source>
        <dbReference type="ARBA" id="ARBA00022614"/>
    </source>
</evidence>